<dbReference type="Pfam" id="PF13561">
    <property type="entry name" value="adh_short_C2"/>
    <property type="match status" value="1"/>
</dbReference>
<evidence type="ECO:0000313" key="3">
    <source>
        <dbReference type="EMBL" id="MER7185750.1"/>
    </source>
</evidence>
<dbReference type="Gene3D" id="3.40.50.720">
    <property type="entry name" value="NAD(P)-binding Rossmann-like Domain"/>
    <property type="match status" value="1"/>
</dbReference>
<organism evidence="3 4">
    <name type="scientific">Streptomyces hyaluromycini</name>
    <dbReference type="NCBI Taxonomy" id="1377993"/>
    <lineage>
        <taxon>Bacteria</taxon>
        <taxon>Bacillati</taxon>
        <taxon>Actinomycetota</taxon>
        <taxon>Actinomycetes</taxon>
        <taxon>Kitasatosporales</taxon>
        <taxon>Streptomycetaceae</taxon>
        <taxon>Streptomyces</taxon>
    </lineage>
</organism>
<dbReference type="EMBL" id="JBEPEK010000481">
    <property type="protein sequence ID" value="MER7185750.1"/>
    <property type="molecule type" value="Genomic_DNA"/>
</dbReference>
<dbReference type="PANTHER" id="PTHR43477">
    <property type="entry name" value="DIHYDROANTICAPSIN 7-DEHYDROGENASE"/>
    <property type="match status" value="1"/>
</dbReference>
<dbReference type="SUPFAM" id="SSF51735">
    <property type="entry name" value="NAD(P)-binding Rossmann-fold domains"/>
    <property type="match status" value="1"/>
</dbReference>
<sequence length="260" mass="26113">MTAPAPVRTPLPAALAGQHVLILGGSSGIGLAAARLLAGAGARLSLVARDETRLKAAVGTLPDGTAVTALTADATDEDRLVEVFRQAGPLDHVLVTAGAASRTPLAETDRCRVRDAFDVRFWGGYSTARIAAGQLPAGGSITLMSGVYTVRPVAGAAAAIASGAACEGLTRALAVELAPQRVRVNAVRSGVVDTPPLRRRLHVSDADPAEADAAVAAAGSHLPLGRFGTAEEAAAAALFVMANPYVTGSVVTVDGGQSLA</sequence>
<gene>
    <name evidence="3" type="ORF">ABT404_40905</name>
</gene>
<dbReference type="RefSeq" id="WP_350788897.1">
    <property type="nucleotide sequence ID" value="NZ_JBEPEK010000481.1"/>
</dbReference>
<name>A0ABV1X9Q2_9ACTN</name>
<evidence type="ECO:0000256" key="2">
    <source>
        <dbReference type="ARBA" id="ARBA00023002"/>
    </source>
</evidence>
<dbReference type="Proteomes" id="UP001474181">
    <property type="component" value="Unassembled WGS sequence"/>
</dbReference>
<dbReference type="InterPro" id="IPR002347">
    <property type="entry name" value="SDR_fam"/>
</dbReference>
<evidence type="ECO:0000256" key="1">
    <source>
        <dbReference type="ARBA" id="ARBA00006484"/>
    </source>
</evidence>
<dbReference type="PRINTS" id="PR00081">
    <property type="entry name" value="GDHRDH"/>
</dbReference>
<dbReference type="InterPro" id="IPR051122">
    <property type="entry name" value="SDR_DHRS6-like"/>
</dbReference>
<evidence type="ECO:0000313" key="4">
    <source>
        <dbReference type="Proteomes" id="UP001474181"/>
    </source>
</evidence>
<keyword evidence="2" id="KW-0560">Oxidoreductase</keyword>
<dbReference type="InterPro" id="IPR036291">
    <property type="entry name" value="NAD(P)-bd_dom_sf"/>
</dbReference>
<accession>A0ABV1X9Q2</accession>
<proteinExistence type="inferred from homology"/>
<comment type="caution">
    <text evidence="3">The sequence shown here is derived from an EMBL/GenBank/DDBJ whole genome shotgun (WGS) entry which is preliminary data.</text>
</comment>
<reference evidence="3 4" key="1">
    <citation type="submission" date="2024-06" db="EMBL/GenBank/DDBJ databases">
        <title>The Natural Products Discovery Center: Release of the First 8490 Sequenced Strains for Exploring Actinobacteria Biosynthetic Diversity.</title>
        <authorList>
            <person name="Kalkreuter E."/>
            <person name="Kautsar S.A."/>
            <person name="Yang D."/>
            <person name="Bader C.D."/>
            <person name="Teijaro C.N."/>
            <person name="Fluegel L."/>
            <person name="Davis C.M."/>
            <person name="Simpson J.R."/>
            <person name="Lauterbach L."/>
            <person name="Steele A.D."/>
            <person name="Gui C."/>
            <person name="Meng S."/>
            <person name="Li G."/>
            <person name="Viehrig K."/>
            <person name="Ye F."/>
            <person name="Su P."/>
            <person name="Kiefer A.F."/>
            <person name="Nichols A."/>
            <person name="Cepeda A.J."/>
            <person name="Yan W."/>
            <person name="Fan B."/>
            <person name="Jiang Y."/>
            <person name="Adhikari A."/>
            <person name="Zheng C.-J."/>
            <person name="Schuster L."/>
            <person name="Cowan T.M."/>
            <person name="Smanski M.J."/>
            <person name="Chevrette M.G."/>
            <person name="De Carvalho L.P.S."/>
            <person name="Shen B."/>
        </authorList>
    </citation>
    <scope>NUCLEOTIDE SEQUENCE [LARGE SCALE GENOMIC DNA]</scope>
    <source>
        <strain evidence="3 4">NPDC000234</strain>
    </source>
</reference>
<keyword evidence="4" id="KW-1185">Reference proteome</keyword>
<dbReference type="PANTHER" id="PTHR43477:SF1">
    <property type="entry name" value="DIHYDROANTICAPSIN 7-DEHYDROGENASE"/>
    <property type="match status" value="1"/>
</dbReference>
<protein>
    <submittedName>
        <fullName evidence="3">SDR family oxidoreductase</fullName>
    </submittedName>
</protein>
<comment type="similarity">
    <text evidence="1">Belongs to the short-chain dehydrogenases/reductases (SDR) family.</text>
</comment>